<evidence type="ECO:0000313" key="2">
    <source>
        <dbReference type="EMBL" id="CCB89445.1"/>
    </source>
</evidence>
<name>F8L5H7_SIMNZ</name>
<proteinExistence type="predicted"/>
<keyword evidence="1" id="KW-0732">Signal</keyword>
<keyword evidence="3" id="KW-1185">Reference proteome</keyword>
<dbReference type="EMBL" id="FR872582">
    <property type="protein sequence ID" value="CCB89445.1"/>
    <property type="molecule type" value="Genomic_DNA"/>
</dbReference>
<dbReference type="HOGENOM" id="CLU_1609681_0_0_0"/>
<reference evidence="2 3" key="2">
    <citation type="journal article" date="2011" name="Mol. Biol. Evol.">
        <title>Unity in variety--the pan-genome of the Chlamydiae.</title>
        <authorList>
            <person name="Collingro A."/>
            <person name="Tischler P."/>
            <person name="Weinmaier T."/>
            <person name="Penz T."/>
            <person name="Heinz E."/>
            <person name="Brunham R.C."/>
            <person name="Read T.D."/>
            <person name="Bavoil P.M."/>
            <person name="Sachse K."/>
            <person name="Kahane S."/>
            <person name="Friedman M.G."/>
            <person name="Rattei T."/>
            <person name="Myers G.S."/>
            <person name="Horn M."/>
        </authorList>
    </citation>
    <scope>NUCLEOTIDE SEQUENCE [LARGE SCALE GENOMIC DNA]</scope>
    <source>
        <strain evidence="3">ATCC VR-1471 / Z</strain>
    </source>
</reference>
<dbReference type="STRING" id="331113.SNE_A15680"/>
<dbReference type="AlphaFoldDB" id="F8L5H7"/>
<gene>
    <name evidence="2" type="ordered locus">SNE_A15680</name>
</gene>
<dbReference type="Proteomes" id="UP000000496">
    <property type="component" value="Chromosome gsn.131"/>
</dbReference>
<feature type="chain" id="PRO_5003374119" description="Secreted protein" evidence="1">
    <location>
        <begin position="22"/>
        <end position="165"/>
    </location>
</feature>
<dbReference type="RefSeq" id="WP_013943911.1">
    <property type="nucleotide sequence ID" value="NC_015713.1"/>
</dbReference>
<reference key="1">
    <citation type="journal article" date="2011" name="Mol. Biol. Evol.">
        <title>Unity in variety -- the pan-genome of the Chlamydiae.</title>
        <authorList>
            <person name="Collingro A."/>
            <person name="Tischler P."/>
            <person name="Weinmaier T."/>
            <person name="Penz T."/>
            <person name="Heinz E."/>
            <person name="Brunham R.C."/>
            <person name="Read T.D."/>
            <person name="Bavoil P.M."/>
            <person name="Sachse K."/>
            <person name="Kahane S."/>
            <person name="Friedman M.G."/>
            <person name="Rattei T."/>
            <person name="Myers G.S.A."/>
            <person name="Horn M."/>
        </authorList>
    </citation>
    <scope>NUCLEOTIDE SEQUENCE</scope>
    <source>
        <strain>Z</strain>
    </source>
</reference>
<evidence type="ECO:0000256" key="1">
    <source>
        <dbReference type="SAM" id="SignalP"/>
    </source>
</evidence>
<protein>
    <recommendedName>
        <fullName evidence="4">Secreted protein</fullName>
    </recommendedName>
</protein>
<accession>F8L5H7</accession>
<evidence type="ECO:0000313" key="3">
    <source>
        <dbReference type="Proteomes" id="UP000000496"/>
    </source>
</evidence>
<sequence length="165" mass="18628">MKGLFKALFLSGALISAPMFADTTPEEKQGHELCLFAQDVFNALSSVKEQKQILSYENSHDPVIQNLAEKFIASFQEGASPEDLQTAVSELGRLLKCSADEDYRLPYTLHRKELQEKTALMEKTLKGSLPKNPNYHKLMIESLADKKWDVALYAYLKIAEERCAD</sequence>
<feature type="signal peptide" evidence="1">
    <location>
        <begin position="1"/>
        <end position="21"/>
    </location>
</feature>
<evidence type="ECO:0008006" key="4">
    <source>
        <dbReference type="Google" id="ProtNLM"/>
    </source>
</evidence>
<organism evidence="2 3">
    <name type="scientific">Simkania negevensis (strain ATCC VR-1471 / DSM 27360 / Z)</name>
    <dbReference type="NCBI Taxonomy" id="331113"/>
    <lineage>
        <taxon>Bacteria</taxon>
        <taxon>Pseudomonadati</taxon>
        <taxon>Chlamydiota</taxon>
        <taxon>Chlamydiia</taxon>
        <taxon>Parachlamydiales</taxon>
        <taxon>Simkaniaceae</taxon>
        <taxon>Simkania</taxon>
    </lineage>
</organism>
<dbReference type="KEGG" id="sng:SNE_A15680"/>